<gene>
    <name evidence="2" type="ORF">CISG_01128</name>
</gene>
<dbReference type="Proteomes" id="UP000054559">
    <property type="component" value="Unassembled WGS sequence"/>
</dbReference>
<organism evidence="2 3">
    <name type="scientific">Coccidioides immitis RMSCC 3703</name>
    <dbReference type="NCBI Taxonomy" id="454286"/>
    <lineage>
        <taxon>Eukaryota</taxon>
        <taxon>Fungi</taxon>
        <taxon>Dikarya</taxon>
        <taxon>Ascomycota</taxon>
        <taxon>Pezizomycotina</taxon>
        <taxon>Eurotiomycetes</taxon>
        <taxon>Eurotiomycetidae</taxon>
        <taxon>Onygenales</taxon>
        <taxon>Onygenaceae</taxon>
        <taxon>Coccidioides</taxon>
    </lineage>
</organism>
<evidence type="ECO:0000256" key="1">
    <source>
        <dbReference type="SAM" id="MobiDB-lite"/>
    </source>
</evidence>
<evidence type="ECO:0000313" key="3">
    <source>
        <dbReference type="Proteomes" id="UP000054559"/>
    </source>
</evidence>
<proteinExistence type="predicted"/>
<name>A0A0J8QYD9_COCIT</name>
<feature type="region of interest" description="Disordered" evidence="1">
    <location>
        <begin position="1"/>
        <end position="26"/>
    </location>
</feature>
<reference evidence="3" key="1">
    <citation type="journal article" date="2010" name="Genome Res.">
        <title>Population genomic sequencing of Coccidioides fungi reveals recent hybridization and transposon control.</title>
        <authorList>
            <person name="Neafsey D.E."/>
            <person name="Barker B.M."/>
            <person name="Sharpton T.J."/>
            <person name="Stajich J.E."/>
            <person name="Park D.J."/>
            <person name="Whiston E."/>
            <person name="Hung C.-Y."/>
            <person name="McMahan C."/>
            <person name="White J."/>
            <person name="Sykes S."/>
            <person name="Heiman D."/>
            <person name="Young S."/>
            <person name="Zeng Q."/>
            <person name="Abouelleil A."/>
            <person name="Aftuck L."/>
            <person name="Bessette D."/>
            <person name="Brown A."/>
            <person name="FitzGerald M."/>
            <person name="Lui A."/>
            <person name="Macdonald J.P."/>
            <person name="Priest M."/>
            <person name="Orbach M.J."/>
            <person name="Galgiani J.N."/>
            <person name="Kirkland T.N."/>
            <person name="Cole G.T."/>
            <person name="Birren B.W."/>
            <person name="Henn M.R."/>
            <person name="Taylor J.W."/>
            <person name="Rounsley S.D."/>
        </authorList>
    </citation>
    <scope>NUCLEOTIDE SEQUENCE [LARGE SCALE GENOMIC DNA]</scope>
    <source>
        <strain evidence="3">RMSCC 3703</strain>
    </source>
</reference>
<dbReference type="AlphaFoldDB" id="A0A0J8QYD9"/>
<feature type="region of interest" description="Disordered" evidence="1">
    <location>
        <begin position="64"/>
        <end position="85"/>
    </location>
</feature>
<evidence type="ECO:0000313" key="2">
    <source>
        <dbReference type="EMBL" id="KMU76393.1"/>
    </source>
</evidence>
<feature type="compositionally biased region" description="Polar residues" evidence="1">
    <location>
        <begin position="16"/>
        <end position="26"/>
    </location>
</feature>
<dbReference type="EMBL" id="DS268120">
    <property type="protein sequence ID" value="KMU76393.1"/>
    <property type="molecule type" value="Genomic_DNA"/>
</dbReference>
<feature type="region of interest" description="Disordered" evidence="1">
    <location>
        <begin position="33"/>
        <end position="52"/>
    </location>
</feature>
<sequence length="85" mass="9324">MSTSKSLEKPPKIRTRQNCPSSLQDNRSVSLTMRTNSPNHIHSTSLTKPRPTTHSLYISTPCSKSHSALQRGGLTTAVAPLRSPR</sequence>
<feature type="compositionally biased region" description="Basic and acidic residues" evidence="1">
    <location>
        <begin position="1"/>
        <end position="11"/>
    </location>
</feature>
<accession>A0A0J8QYD9</accession>
<protein>
    <submittedName>
        <fullName evidence="2">Uncharacterized protein</fullName>
    </submittedName>
</protein>